<reference evidence="6 7" key="1">
    <citation type="journal article" date="2010" name="Nature">
        <title>The Ectocarpus genome and the independent evolution of multicellularity in brown algae.</title>
        <authorList>
            <person name="Cock J.M."/>
            <person name="Sterck L."/>
            <person name="Rouze P."/>
            <person name="Scornet D."/>
            <person name="Allen A.E."/>
            <person name="Amoutzias G."/>
            <person name="Anthouard V."/>
            <person name="Artiguenave F."/>
            <person name="Aury J.M."/>
            <person name="Badger J.H."/>
            <person name="Beszteri B."/>
            <person name="Billiau K."/>
            <person name="Bonnet E."/>
            <person name="Bothwell J.H."/>
            <person name="Bowler C."/>
            <person name="Boyen C."/>
            <person name="Brownlee C."/>
            <person name="Carrano C.J."/>
            <person name="Charrier B."/>
            <person name="Cho G.Y."/>
            <person name="Coelho S.M."/>
            <person name="Collen J."/>
            <person name="Corre E."/>
            <person name="Da Silva C."/>
            <person name="Delage L."/>
            <person name="Delaroque N."/>
            <person name="Dittami S.M."/>
            <person name="Doulbeau S."/>
            <person name="Elias M."/>
            <person name="Farnham G."/>
            <person name="Gachon C.M."/>
            <person name="Gschloessl B."/>
            <person name="Heesch S."/>
            <person name="Jabbari K."/>
            <person name="Jubin C."/>
            <person name="Kawai H."/>
            <person name="Kimura K."/>
            <person name="Kloareg B."/>
            <person name="Kupper F.C."/>
            <person name="Lang D."/>
            <person name="Le Bail A."/>
            <person name="Leblanc C."/>
            <person name="Lerouge P."/>
            <person name="Lohr M."/>
            <person name="Lopez P.J."/>
            <person name="Martens C."/>
            <person name="Maumus F."/>
            <person name="Michel G."/>
            <person name="Miranda-Saavedra D."/>
            <person name="Morales J."/>
            <person name="Moreau H."/>
            <person name="Motomura T."/>
            <person name="Nagasato C."/>
            <person name="Napoli C.A."/>
            <person name="Nelson D.R."/>
            <person name="Nyvall-Collen P."/>
            <person name="Peters A.F."/>
            <person name="Pommier C."/>
            <person name="Potin P."/>
            <person name="Poulain J."/>
            <person name="Quesneville H."/>
            <person name="Read B."/>
            <person name="Rensing S.A."/>
            <person name="Ritter A."/>
            <person name="Rousvoal S."/>
            <person name="Samanta M."/>
            <person name="Samson G."/>
            <person name="Schroeder D.C."/>
            <person name="Segurens B."/>
            <person name="Strittmatter M."/>
            <person name="Tonon T."/>
            <person name="Tregear J.W."/>
            <person name="Valentin K."/>
            <person name="von Dassow P."/>
            <person name="Yamagishi T."/>
            <person name="Van de Peer Y."/>
            <person name="Wincker P."/>
        </authorList>
    </citation>
    <scope>NUCLEOTIDE SEQUENCE [LARGE SCALE GENOMIC DNA]</scope>
    <source>
        <strain evidence="7">Ec32 / CCAP1310/4</strain>
    </source>
</reference>
<keyword evidence="3" id="KW-0520">NAD</keyword>
<evidence type="ECO:0000313" key="6">
    <source>
        <dbReference type="EMBL" id="CBN79171.1"/>
    </source>
</evidence>
<evidence type="ECO:0000256" key="3">
    <source>
        <dbReference type="ARBA" id="ARBA00023027"/>
    </source>
</evidence>
<keyword evidence="2 6" id="KW-0560">Oxidoreductase</keyword>
<name>D8LBY8_ECTSI</name>
<evidence type="ECO:0000256" key="4">
    <source>
        <dbReference type="ARBA" id="ARBA00037921"/>
    </source>
</evidence>
<gene>
    <name evidence="6" type="ORF">Esi_0010_0069</name>
</gene>
<dbReference type="PROSITE" id="PS00070">
    <property type="entry name" value="ALDEHYDE_DEHYDR_CYS"/>
    <property type="match status" value="1"/>
</dbReference>
<keyword evidence="7" id="KW-1185">Reference proteome</keyword>
<dbReference type="PANTHER" id="PTHR43860">
    <property type="entry name" value="BETAINE ALDEHYDE DEHYDROGENASE"/>
    <property type="match status" value="1"/>
</dbReference>
<dbReference type="EC" id="1.2.1.-" evidence="6"/>
<evidence type="ECO:0000256" key="2">
    <source>
        <dbReference type="ARBA" id="ARBA00023002"/>
    </source>
</evidence>
<evidence type="ECO:0000313" key="7">
    <source>
        <dbReference type="Proteomes" id="UP000002630"/>
    </source>
</evidence>
<dbReference type="PANTHER" id="PTHR43860:SF2">
    <property type="entry name" value="BETAINE ALDEHYDE DEHYDROGENASE-RELATED"/>
    <property type="match status" value="1"/>
</dbReference>
<dbReference type="InParanoid" id="D8LBY8"/>
<dbReference type="SUPFAM" id="SSF53720">
    <property type="entry name" value="ALDH-like"/>
    <property type="match status" value="1"/>
</dbReference>
<organism evidence="6 7">
    <name type="scientific">Ectocarpus siliculosus</name>
    <name type="common">Brown alga</name>
    <name type="synonym">Conferva siliculosa</name>
    <dbReference type="NCBI Taxonomy" id="2880"/>
    <lineage>
        <taxon>Eukaryota</taxon>
        <taxon>Sar</taxon>
        <taxon>Stramenopiles</taxon>
        <taxon>Ochrophyta</taxon>
        <taxon>PX clade</taxon>
        <taxon>Phaeophyceae</taxon>
        <taxon>Ectocarpales</taxon>
        <taxon>Ectocarpaceae</taxon>
        <taxon>Ectocarpus</taxon>
    </lineage>
</organism>
<evidence type="ECO:0000259" key="5">
    <source>
        <dbReference type="Pfam" id="PF00171"/>
    </source>
</evidence>
<dbReference type="AlphaFoldDB" id="D8LBY8"/>
<comment type="similarity">
    <text evidence="1">Belongs to the aldehyde dehydrogenase family.</text>
</comment>
<feature type="domain" description="Aldehyde dehydrogenase" evidence="5">
    <location>
        <begin position="27"/>
        <end position="503"/>
    </location>
</feature>
<dbReference type="FunFam" id="3.40.605.10:FF:000007">
    <property type="entry name" value="NAD/NADP-dependent betaine aldehyde dehydrogenase"/>
    <property type="match status" value="1"/>
</dbReference>
<sequence length="517" mass="54136">MVPTGFLKNLHPIVFDAAVVDACRGGATFESLNPATEELICSCANAQAEDVDKAVAAARACFEGPNWGFKSTGAQRAACLRAMGKAIEDDKDAFARLESEDCGKPIKESVDDMDQAVEALRFYADLAENLGAEEPEEIAVPDDSFRTRVVREPIGVIGAITPWNYPLLMAVQKVAPALAAGCTVVLKPSELAPLTCARMATLAEAAGLPAGALNVLTGEGSPAGASLSAHRGVDKVSFTGSVPTGQKVMAAAAGGPAGVHLELGGKGAMIVFDDIEDIDATVDWICMGIFFNSGQVCSATSRLLLHSKIHDKVVAKILERAASVTVGGPLRADDKGAEGACMGPLVSGPQRDKVLGFISRAVDAGAKVLCGGGPPPDADAASTDRKPGKGYYVSPTVLTGVKETDEAWTAEIFGPVLCVRQFEEEDEALAAANNSEFGLAASVMSADKDRCERVARALRVGIVWQNCSQPAFIQAPWGGYKKSGFGRELGRWGLEAFLGVKQITSCAGSFSYEWYGK</sequence>
<dbReference type="InterPro" id="IPR016163">
    <property type="entry name" value="Ald_DH_C"/>
</dbReference>
<dbReference type="InterPro" id="IPR016162">
    <property type="entry name" value="Ald_DH_N"/>
</dbReference>
<dbReference type="EMBL" id="FN649733">
    <property type="protein sequence ID" value="CBN79171.1"/>
    <property type="molecule type" value="Genomic_DNA"/>
</dbReference>
<proteinExistence type="inferred from homology"/>
<dbReference type="InterPro" id="IPR016161">
    <property type="entry name" value="Ald_DH/histidinol_DH"/>
</dbReference>
<dbReference type="FunFam" id="3.40.309.10:FF:000012">
    <property type="entry name" value="Betaine aldehyde dehydrogenase"/>
    <property type="match status" value="1"/>
</dbReference>
<dbReference type="EMBL" id="FN647683">
    <property type="protein sequence ID" value="CBN79171.1"/>
    <property type="molecule type" value="Genomic_DNA"/>
</dbReference>
<dbReference type="eggNOG" id="KOG2450">
    <property type="taxonomic scope" value="Eukaryota"/>
</dbReference>
<accession>D8LBY8</accession>
<dbReference type="InterPro" id="IPR015590">
    <property type="entry name" value="Aldehyde_DH_dom"/>
</dbReference>
<dbReference type="InterPro" id="IPR016160">
    <property type="entry name" value="Ald_DH_CS_CYS"/>
</dbReference>
<dbReference type="Proteomes" id="UP000002630">
    <property type="component" value="Linkage Group LG08"/>
</dbReference>
<dbReference type="Gene3D" id="3.40.309.10">
    <property type="entry name" value="Aldehyde Dehydrogenase, Chain A, domain 2"/>
    <property type="match status" value="1"/>
</dbReference>
<dbReference type="GO" id="GO:0016620">
    <property type="term" value="F:oxidoreductase activity, acting on the aldehyde or oxo group of donors, NAD or NADP as acceptor"/>
    <property type="evidence" value="ECO:0007669"/>
    <property type="project" value="InterPro"/>
</dbReference>
<dbReference type="OrthoDB" id="310895at2759"/>
<dbReference type="Pfam" id="PF00171">
    <property type="entry name" value="Aldedh"/>
    <property type="match status" value="1"/>
</dbReference>
<protein>
    <submittedName>
        <fullName evidence="6">Aldehyde Dehydrogenase</fullName>
        <ecNumber evidence="6">1.2.1.-</ecNumber>
    </submittedName>
</protein>
<evidence type="ECO:0000256" key="1">
    <source>
        <dbReference type="ARBA" id="ARBA00009986"/>
    </source>
</evidence>
<dbReference type="STRING" id="2880.D8LBY8"/>
<comment type="pathway">
    <text evidence="4">Amine and polyamine biosynthesis; betaine biosynthesis via choline pathway; betaine from betaine aldehyde: step 1/1.</text>
</comment>
<dbReference type="Gene3D" id="3.40.605.10">
    <property type="entry name" value="Aldehyde Dehydrogenase, Chain A, domain 1"/>
    <property type="match status" value="1"/>
</dbReference>
<dbReference type="OMA" id="PMPIAAW"/>